<name>A0A381XMY9_9ZZZZ</name>
<evidence type="ECO:0000313" key="1">
    <source>
        <dbReference type="EMBL" id="SVA66099.1"/>
    </source>
</evidence>
<organism evidence="1">
    <name type="scientific">marine metagenome</name>
    <dbReference type="NCBI Taxonomy" id="408172"/>
    <lineage>
        <taxon>unclassified sequences</taxon>
        <taxon>metagenomes</taxon>
        <taxon>ecological metagenomes</taxon>
    </lineage>
</organism>
<proteinExistence type="predicted"/>
<gene>
    <name evidence="1" type="ORF">METZ01_LOCUS118953</name>
</gene>
<reference evidence="1" key="1">
    <citation type="submission" date="2018-05" db="EMBL/GenBank/DDBJ databases">
        <authorList>
            <person name="Lanie J.A."/>
            <person name="Ng W.-L."/>
            <person name="Kazmierczak K.M."/>
            <person name="Andrzejewski T.M."/>
            <person name="Davidsen T.M."/>
            <person name="Wayne K.J."/>
            <person name="Tettelin H."/>
            <person name="Glass J.I."/>
            <person name="Rusch D."/>
            <person name="Podicherti R."/>
            <person name="Tsui H.-C.T."/>
            <person name="Winkler M.E."/>
        </authorList>
    </citation>
    <scope>NUCLEOTIDE SEQUENCE</scope>
</reference>
<sequence>MQGNSTRQKLLGTKPSTQEKIKKELNKSIFYSCLYI</sequence>
<dbReference type="AlphaFoldDB" id="A0A381XMY9"/>
<protein>
    <submittedName>
        <fullName evidence="1">Uncharacterized protein</fullName>
    </submittedName>
</protein>
<accession>A0A381XMY9</accession>
<dbReference type="EMBL" id="UINC01015753">
    <property type="protein sequence ID" value="SVA66099.1"/>
    <property type="molecule type" value="Genomic_DNA"/>
</dbReference>